<evidence type="ECO:0000256" key="8">
    <source>
        <dbReference type="SAM" id="MobiDB-lite"/>
    </source>
</evidence>
<dbReference type="PANTHER" id="PTHR13450:SF4">
    <property type="entry name" value="LARGE RIBOSOMAL SUBUNIT PROTEIN ML42"/>
    <property type="match status" value="1"/>
</dbReference>
<accession>A0ABM1MPR1</accession>
<sequence length="120" mass="14303">MATLRLCIPRIQNELFRRMASTEAHKVVVTNDESTFVAWHPKQDFPYECTKPLPEVECKDDENSVLKMQFTPELYSILNKKKPEEARLELMNITHTTKHRWFPRARDRKAKKTPMDRPYL</sequence>
<organism evidence="9 10">
    <name type="scientific">Nicrophorus vespilloides</name>
    <name type="common">Boreal carrion beetle</name>
    <dbReference type="NCBI Taxonomy" id="110193"/>
    <lineage>
        <taxon>Eukaryota</taxon>
        <taxon>Metazoa</taxon>
        <taxon>Ecdysozoa</taxon>
        <taxon>Arthropoda</taxon>
        <taxon>Hexapoda</taxon>
        <taxon>Insecta</taxon>
        <taxon>Pterygota</taxon>
        <taxon>Neoptera</taxon>
        <taxon>Endopterygota</taxon>
        <taxon>Coleoptera</taxon>
        <taxon>Polyphaga</taxon>
        <taxon>Staphyliniformia</taxon>
        <taxon>Silphidae</taxon>
        <taxon>Nicrophorinae</taxon>
        <taxon>Nicrophorus</taxon>
    </lineage>
</organism>
<reference evidence="10" key="1">
    <citation type="submission" date="2025-08" db="UniProtKB">
        <authorList>
            <consortium name="RefSeq"/>
        </authorList>
    </citation>
    <scope>IDENTIFICATION</scope>
    <source>
        <tissue evidence="10">Whole Larva</tissue>
    </source>
</reference>
<keyword evidence="4 10" id="KW-0689">Ribosomal protein</keyword>
<dbReference type="GeneID" id="108562659"/>
<evidence type="ECO:0000256" key="1">
    <source>
        <dbReference type="ARBA" id="ARBA00004173"/>
    </source>
</evidence>
<dbReference type="PANTHER" id="PTHR13450">
    <property type="entry name" value="MITOCHONDRIAL 39S RIBOSOMAL PROTEIN L42"/>
    <property type="match status" value="1"/>
</dbReference>
<comment type="subcellular location">
    <subcellularLocation>
        <location evidence="1">Mitochondrion</location>
    </subcellularLocation>
</comment>
<evidence type="ECO:0000313" key="10">
    <source>
        <dbReference type="RefSeq" id="XP_017776561.1"/>
    </source>
</evidence>
<keyword evidence="9" id="KW-1185">Reference proteome</keyword>
<gene>
    <name evidence="10" type="primary">LOC108562659</name>
</gene>
<evidence type="ECO:0000256" key="2">
    <source>
        <dbReference type="ARBA" id="ARBA00005556"/>
    </source>
</evidence>
<dbReference type="Pfam" id="PF10210">
    <property type="entry name" value="MRP-S32"/>
    <property type="match status" value="1"/>
</dbReference>
<keyword evidence="6" id="KW-0687">Ribonucleoprotein</keyword>
<evidence type="ECO:0000256" key="5">
    <source>
        <dbReference type="ARBA" id="ARBA00023128"/>
    </source>
</evidence>
<proteinExistence type="inferred from homology"/>
<evidence type="ECO:0000256" key="7">
    <source>
        <dbReference type="ARBA" id="ARBA00035189"/>
    </source>
</evidence>
<dbReference type="RefSeq" id="XP_017776561.1">
    <property type="nucleotide sequence ID" value="XM_017921072.1"/>
</dbReference>
<feature type="region of interest" description="Disordered" evidence="8">
    <location>
        <begin position="101"/>
        <end position="120"/>
    </location>
</feature>
<evidence type="ECO:0000313" key="9">
    <source>
        <dbReference type="Proteomes" id="UP000695000"/>
    </source>
</evidence>
<evidence type="ECO:0000256" key="6">
    <source>
        <dbReference type="ARBA" id="ARBA00023274"/>
    </source>
</evidence>
<comment type="similarity">
    <text evidence="2">Belongs to the mitochondrion-specific ribosomal protein mL42 family.</text>
</comment>
<protein>
    <recommendedName>
        <fullName evidence="7">Large ribosomal subunit protein mL42</fullName>
    </recommendedName>
</protein>
<dbReference type="Proteomes" id="UP000695000">
    <property type="component" value="Unplaced"/>
</dbReference>
<feature type="compositionally biased region" description="Basic residues" evidence="8">
    <location>
        <begin position="101"/>
        <end position="112"/>
    </location>
</feature>
<dbReference type="InterPro" id="IPR019346">
    <property type="entry name" value="Ribosomal_mL42"/>
</dbReference>
<name>A0ABM1MPR1_NICVS</name>
<evidence type="ECO:0000256" key="3">
    <source>
        <dbReference type="ARBA" id="ARBA00022946"/>
    </source>
</evidence>
<evidence type="ECO:0000256" key="4">
    <source>
        <dbReference type="ARBA" id="ARBA00022980"/>
    </source>
</evidence>
<keyword evidence="3" id="KW-0809">Transit peptide</keyword>
<keyword evidence="5" id="KW-0496">Mitochondrion</keyword>
<dbReference type="GO" id="GO:0005840">
    <property type="term" value="C:ribosome"/>
    <property type="evidence" value="ECO:0007669"/>
    <property type="project" value="UniProtKB-KW"/>
</dbReference>